<evidence type="ECO:0000313" key="2">
    <source>
        <dbReference type="EMBL" id="CAD5221187.1"/>
    </source>
</evidence>
<evidence type="ECO:0000256" key="1">
    <source>
        <dbReference type="SAM" id="MobiDB-lite"/>
    </source>
</evidence>
<feature type="compositionally biased region" description="Basic and acidic residues" evidence="1">
    <location>
        <begin position="219"/>
        <end position="231"/>
    </location>
</feature>
<accession>A0A811L1W5</accession>
<dbReference type="EMBL" id="CAJFDH010000004">
    <property type="protein sequence ID" value="CAD5221187.1"/>
    <property type="molecule type" value="Genomic_DNA"/>
</dbReference>
<dbReference type="EMBL" id="CAJFCW020000004">
    <property type="protein sequence ID" value="CAG9114712.1"/>
    <property type="molecule type" value="Genomic_DNA"/>
</dbReference>
<name>A0A811L1W5_9BILA</name>
<sequence>MCIIGEIIAVCSILYACVRTRKIKAKEKEQRLQLELKFKGDLQPEPALDRPSSDDPTYVELAKILSTYQDQHQSAHYVFNTSVVTLDTFLNYLYHACDKKTNVVHFPANTDLSIDQRFKSYVTILEYVRSIPYHGVLVLHESGTEATAQDAYQGAISKDVEQKFISSIQALNRDVLVLFLFERCDVPGFLNGLMRIVNMGNMEDVDDHTNDNSGNIDGFGDRESADNVHRV</sequence>
<proteinExistence type="predicted"/>
<feature type="region of interest" description="Disordered" evidence="1">
    <location>
        <begin position="206"/>
        <end position="231"/>
    </location>
</feature>
<keyword evidence="3" id="KW-1185">Reference proteome</keyword>
<dbReference type="Proteomes" id="UP000614601">
    <property type="component" value="Unassembled WGS sequence"/>
</dbReference>
<gene>
    <name evidence="2" type="ORF">BOKJ2_LOCUS9319</name>
</gene>
<dbReference type="AlphaFoldDB" id="A0A811L1W5"/>
<evidence type="ECO:0000313" key="3">
    <source>
        <dbReference type="Proteomes" id="UP000614601"/>
    </source>
</evidence>
<protein>
    <submittedName>
        <fullName evidence="2">Uncharacterized protein</fullName>
    </submittedName>
</protein>
<dbReference type="Proteomes" id="UP000783686">
    <property type="component" value="Unassembled WGS sequence"/>
</dbReference>
<reference evidence="2" key="1">
    <citation type="submission" date="2020-09" db="EMBL/GenBank/DDBJ databases">
        <authorList>
            <person name="Kikuchi T."/>
        </authorList>
    </citation>
    <scope>NUCLEOTIDE SEQUENCE</scope>
    <source>
        <strain evidence="2">SH1</strain>
    </source>
</reference>
<comment type="caution">
    <text evidence="2">The sequence shown here is derived from an EMBL/GenBank/DDBJ whole genome shotgun (WGS) entry which is preliminary data.</text>
</comment>
<organism evidence="2 3">
    <name type="scientific">Bursaphelenchus okinawaensis</name>
    <dbReference type="NCBI Taxonomy" id="465554"/>
    <lineage>
        <taxon>Eukaryota</taxon>
        <taxon>Metazoa</taxon>
        <taxon>Ecdysozoa</taxon>
        <taxon>Nematoda</taxon>
        <taxon>Chromadorea</taxon>
        <taxon>Rhabditida</taxon>
        <taxon>Tylenchina</taxon>
        <taxon>Tylenchomorpha</taxon>
        <taxon>Aphelenchoidea</taxon>
        <taxon>Aphelenchoididae</taxon>
        <taxon>Bursaphelenchus</taxon>
    </lineage>
</organism>